<dbReference type="Gene3D" id="1.20.1250.20">
    <property type="entry name" value="MFS general substrate transporter like domains"/>
    <property type="match status" value="2"/>
</dbReference>
<name>A0A369TED1_9PROT</name>
<keyword evidence="9" id="KW-1185">Reference proteome</keyword>
<dbReference type="EMBL" id="QPMH01000003">
    <property type="protein sequence ID" value="RDD63202.1"/>
    <property type="molecule type" value="Genomic_DNA"/>
</dbReference>
<keyword evidence="4 6" id="KW-1133">Transmembrane helix</keyword>
<evidence type="ECO:0000256" key="6">
    <source>
        <dbReference type="SAM" id="Phobius"/>
    </source>
</evidence>
<dbReference type="InterPro" id="IPR036259">
    <property type="entry name" value="MFS_trans_sf"/>
</dbReference>
<dbReference type="AlphaFoldDB" id="A0A369TED1"/>
<dbReference type="GO" id="GO:0005886">
    <property type="term" value="C:plasma membrane"/>
    <property type="evidence" value="ECO:0007669"/>
    <property type="project" value="UniProtKB-SubCell"/>
</dbReference>
<dbReference type="GO" id="GO:0022857">
    <property type="term" value="F:transmembrane transporter activity"/>
    <property type="evidence" value="ECO:0007669"/>
    <property type="project" value="InterPro"/>
</dbReference>
<feature type="transmembrane region" description="Helical" evidence="6">
    <location>
        <begin position="164"/>
        <end position="185"/>
    </location>
</feature>
<organism evidence="8 9">
    <name type="scientific">Ferruginivarius sediminum</name>
    <dbReference type="NCBI Taxonomy" id="2661937"/>
    <lineage>
        <taxon>Bacteria</taxon>
        <taxon>Pseudomonadati</taxon>
        <taxon>Pseudomonadota</taxon>
        <taxon>Alphaproteobacteria</taxon>
        <taxon>Rhodospirillales</taxon>
        <taxon>Rhodospirillaceae</taxon>
        <taxon>Ferruginivarius</taxon>
    </lineage>
</organism>
<sequence length="396" mass="39324">MTPAIRLTAAGFVATAVAFGPARMGFGLFLPAFREEFALSTSTAGMIASGGFLAFLLALLASAWLCRRHGERVSVITGALAAAAGFAAVAAAGTSGLLALGIALAGASAGLCWAPFNDAAERVVPDTARATALSVVSTGTTFGVAAAAGLALAVTEGALDWRGAWVGFALSGLALAGIALAGLPSNRGRKPAFDAGAAGPSLARRAVIPLYSTALCFGVTNAVFLSFAADRVVAAGGLPGLPDDAASAVIFLGYGFFGVLGLLTGRIEARTGLAPLFCAIFAAAALSLVLIALAPTSWSAVLAASGLHGVAIMMVSAVFSFWSLRLFPGRGTLGFTVTLLSVAAGSVLGPALAGLLAAAQGPQVMFLSAAAPPLAAALWFGARLRRARPRLPPVAG</sequence>
<feature type="domain" description="Major facilitator superfamily (MFS) profile" evidence="7">
    <location>
        <begin position="4"/>
        <end position="388"/>
    </location>
</feature>
<dbReference type="Pfam" id="PF07690">
    <property type="entry name" value="MFS_1"/>
    <property type="match status" value="1"/>
</dbReference>
<dbReference type="SUPFAM" id="SSF103473">
    <property type="entry name" value="MFS general substrate transporter"/>
    <property type="match status" value="1"/>
</dbReference>
<gene>
    <name evidence="8" type="ORF">DRB17_05405</name>
</gene>
<keyword evidence="5 6" id="KW-0472">Membrane</keyword>
<feature type="transmembrane region" description="Helical" evidence="6">
    <location>
        <begin position="364"/>
        <end position="382"/>
    </location>
</feature>
<feature type="transmembrane region" description="Helical" evidence="6">
    <location>
        <begin position="73"/>
        <end position="91"/>
    </location>
</feature>
<dbReference type="RefSeq" id="WP_114581153.1">
    <property type="nucleotide sequence ID" value="NZ_QPMH01000003.1"/>
</dbReference>
<keyword evidence="2" id="KW-1003">Cell membrane</keyword>
<feature type="transmembrane region" description="Helical" evidence="6">
    <location>
        <begin position="300"/>
        <end position="322"/>
    </location>
</feature>
<dbReference type="PANTHER" id="PTHR43124">
    <property type="entry name" value="PURINE EFFLUX PUMP PBUE"/>
    <property type="match status" value="1"/>
</dbReference>
<feature type="transmembrane region" description="Helical" evidence="6">
    <location>
        <begin position="272"/>
        <end position="294"/>
    </location>
</feature>
<protein>
    <submittedName>
        <fullName evidence="8">MFS transporter</fullName>
    </submittedName>
</protein>
<comment type="subcellular location">
    <subcellularLocation>
        <location evidence="1">Cell membrane</location>
        <topology evidence="1">Multi-pass membrane protein</topology>
    </subcellularLocation>
</comment>
<evidence type="ECO:0000256" key="1">
    <source>
        <dbReference type="ARBA" id="ARBA00004651"/>
    </source>
</evidence>
<feature type="transmembrane region" description="Helical" evidence="6">
    <location>
        <begin position="43"/>
        <end position="66"/>
    </location>
</feature>
<evidence type="ECO:0000256" key="3">
    <source>
        <dbReference type="ARBA" id="ARBA00022692"/>
    </source>
</evidence>
<evidence type="ECO:0000256" key="5">
    <source>
        <dbReference type="ARBA" id="ARBA00023136"/>
    </source>
</evidence>
<dbReference type="PROSITE" id="PS50850">
    <property type="entry name" value="MFS"/>
    <property type="match status" value="1"/>
</dbReference>
<dbReference type="Proteomes" id="UP000253941">
    <property type="component" value="Unassembled WGS sequence"/>
</dbReference>
<dbReference type="InterPro" id="IPR011701">
    <property type="entry name" value="MFS"/>
</dbReference>
<dbReference type="InterPro" id="IPR050189">
    <property type="entry name" value="MFS_Efflux_Transporters"/>
</dbReference>
<keyword evidence="3 6" id="KW-0812">Transmembrane</keyword>
<evidence type="ECO:0000256" key="2">
    <source>
        <dbReference type="ARBA" id="ARBA00022475"/>
    </source>
</evidence>
<feature type="transmembrane region" description="Helical" evidence="6">
    <location>
        <begin position="128"/>
        <end position="152"/>
    </location>
</feature>
<evidence type="ECO:0000313" key="8">
    <source>
        <dbReference type="EMBL" id="RDD63202.1"/>
    </source>
</evidence>
<feature type="transmembrane region" description="Helical" evidence="6">
    <location>
        <begin position="97"/>
        <end position="116"/>
    </location>
</feature>
<dbReference type="PANTHER" id="PTHR43124:SF3">
    <property type="entry name" value="CHLORAMPHENICOL EFFLUX PUMP RV0191"/>
    <property type="match status" value="1"/>
</dbReference>
<reference evidence="8 9" key="1">
    <citation type="submission" date="2018-07" db="EMBL/GenBank/DDBJ databases">
        <title>Venubactetium sediminum gen. nov., sp. nov., isolated from a marine solar saltern.</title>
        <authorList>
            <person name="Wang S."/>
        </authorList>
    </citation>
    <scope>NUCLEOTIDE SEQUENCE [LARGE SCALE GENOMIC DNA]</scope>
    <source>
        <strain evidence="8 9">WD2A32</strain>
    </source>
</reference>
<accession>A0A369TED1</accession>
<dbReference type="InterPro" id="IPR020846">
    <property type="entry name" value="MFS_dom"/>
</dbReference>
<feature type="transmembrane region" description="Helical" evidence="6">
    <location>
        <begin position="334"/>
        <end position="358"/>
    </location>
</feature>
<feature type="transmembrane region" description="Helical" evidence="6">
    <location>
        <begin position="245"/>
        <end position="265"/>
    </location>
</feature>
<evidence type="ECO:0000259" key="7">
    <source>
        <dbReference type="PROSITE" id="PS50850"/>
    </source>
</evidence>
<proteinExistence type="predicted"/>
<evidence type="ECO:0000256" key="4">
    <source>
        <dbReference type="ARBA" id="ARBA00022989"/>
    </source>
</evidence>
<evidence type="ECO:0000313" key="9">
    <source>
        <dbReference type="Proteomes" id="UP000253941"/>
    </source>
</evidence>
<comment type="caution">
    <text evidence="8">The sequence shown here is derived from an EMBL/GenBank/DDBJ whole genome shotgun (WGS) entry which is preliminary data.</text>
</comment>
<feature type="transmembrane region" description="Helical" evidence="6">
    <location>
        <begin position="206"/>
        <end position="225"/>
    </location>
</feature>